<dbReference type="EMBL" id="JAANQT010003200">
    <property type="protein sequence ID" value="KAG1301309.1"/>
    <property type="molecule type" value="Genomic_DNA"/>
</dbReference>
<reference evidence="1" key="1">
    <citation type="journal article" date="2020" name="Microb. Genom.">
        <title>Genetic diversity of clinical and environmental Mucorales isolates obtained from an investigation of mucormycosis cases among solid organ transplant recipients.</title>
        <authorList>
            <person name="Nguyen M.H."/>
            <person name="Kaul D."/>
            <person name="Muto C."/>
            <person name="Cheng S.J."/>
            <person name="Richter R.A."/>
            <person name="Bruno V.M."/>
            <person name="Liu G."/>
            <person name="Beyhan S."/>
            <person name="Sundermann A.J."/>
            <person name="Mounaud S."/>
            <person name="Pasculle A.W."/>
            <person name="Nierman W.C."/>
            <person name="Driscoll E."/>
            <person name="Cumbie R."/>
            <person name="Clancy C.J."/>
            <person name="Dupont C.L."/>
        </authorList>
    </citation>
    <scope>NUCLEOTIDE SEQUENCE</scope>
    <source>
        <strain evidence="1">GL11</strain>
    </source>
</reference>
<evidence type="ECO:0000313" key="2">
    <source>
        <dbReference type="Proteomes" id="UP000716291"/>
    </source>
</evidence>
<sequence length="99" mass="11193">MTGSKEIKNEFLRLTADQCPLRAGVLAQQIGSLKFAKIKFDSADDALNIFLAKSIKFADNSIVIPCQVFNHHAQVARLRLSNLPFFRECFVRRPAEIWG</sequence>
<gene>
    <name evidence="1" type="ORF">G6F64_011921</name>
</gene>
<name>A0A9P6WY85_RHIOR</name>
<proteinExistence type="predicted"/>
<dbReference type="Proteomes" id="UP000716291">
    <property type="component" value="Unassembled WGS sequence"/>
</dbReference>
<keyword evidence="2" id="KW-1185">Reference proteome</keyword>
<accession>A0A9P6WY85</accession>
<dbReference type="AlphaFoldDB" id="A0A9P6WY85"/>
<comment type="caution">
    <text evidence="1">The sequence shown here is derived from an EMBL/GenBank/DDBJ whole genome shotgun (WGS) entry which is preliminary data.</text>
</comment>
<protein>
    <submittedName>
        <fullName evidence="1">Uncharacterized protein</fullName>
    </submittedName>
</protein>
<organism evidence="1 2">
    <name type="scientific">Rhizopus oryzae</name>
    <name type="common">Mucormycosis agent</name>
    <name type="synonym">Rhizopus arrhizus var. delemar</name>
    <dbReference type="NCBI Taxonomy" id="64495"/>
    <lineage>
        <taxon>Eukaryota</taxon>
        <taxon>Fungi</taxon>
        <taxon>Fungi incertae sedis</taxon>
        <taxon>Mucoromycota</taxon>
        <taxon>Mucoromycotina</taxon>
        <taxon>Mucoromycetes</taxon>
        <taxon>Mucorales</taxon>
        <taxon>Mucorineae</taxon>
        <taxon>Rhizopodaceae</taxon>
        <taxon>Rhizopus</taxon>
    </lineage>
</organism>
<evidence type="ECO:0000313" key="1">
    <source>
        <dbReference type="EMBL" id="KAG1301309.1"/>
    </source>
</evidence>